<sequence>MNKHLLGFYNYTVILTYSGMLISFLGIIFLINSIQKPAILCLMISGLCDMFDGSIAATKQRNHMEKQFGIQIDSLSDLIAFGILPALFVYFILPGSFLNMLASCTYTLCALIRLAYFNVVEEKRQNSSTEIRSEYDGLPVTSVALILPVVYILQKIWPGLAPGIFTALLFIMAVLFISPVKIKKPEMKGKIGLMAAGIIILKMLLEVPG</sequence>
<dbReference type="GO" id="GO:0016020">
    <property type="term" value="C:membrane"/>
    <property type="evidence" value="ECO:0007669"/>
    <property type="project" value="InterPro"/>
</dbReference>
<keyword evidence="1" id="KW-0812">Transmembrane</keyword>
<keyword evidence="1" id="KW-1133">Transmembrane helix</keyword>
<evidence type="ECO:0000313" key="4">
    <source>
        <dbReference type="Proteomes" id="UP000260680"/>
    </source>
</evidence>
<dbReference type="InterPro" id="IPR043130">
    <property type="entry name" value="CDP-OH_PTrfase_TM_dom"/>
</dbReference>
<dbReference type="OrthoDB" id="9777147at2"/>
<name>A0A3E2N869_9FIRM</name>
<dbReference type="GO" id="GO:0016780">
    <property type="term" value="F:phosphotransferase activity, for other substituted phosphate groups"/>
    <property type="evidence" value="ECO:0007669"/>
    <property type="project" value="InterPro"/>
</dbReference>
<feature type="transmembrane region" description="Helical" evidence="1">
    <location>
        <begin position="37"/>
        <end position="58"/>
    </location>
</feature>
<dbReference type="Gene3D" id="1.20.120.1760">
    <property type="match status" value="1"/>
</dbReference>
<organism evidence="3 4">
    <name type="scientific">Lacrimispora amygdalina</name>
    <dbReference type="NCBI Taxonomy" id="253257"/>
    <lineage>
        <taxon>Bacteria</taxon>
        <taxon>Bacillati</taxon>
        <taxon>Bacillota</taxon>
        <taxon>Clostridia</taxon>
        <taxon>Lachnospirales</taxon>
        <taxon>Lachnospiraceae</taxon>
        <taxon>Lacrimispora</taxon>
    </lineage>
</organism>
<dbReference type="Proteomes" id="UP001419084">
    <property type="component" value="Unassembled WGS sequence"/>
</dbReference>
<dbReference type="AlphaFoldDB" id="A0A3E2N869"/>
<accession>A0A3E2N869</accession>
<feature type="transmembrane region" description="Helical" evidence="1">
    <location>
        <begin position="12"/>
        <end position="31"/>
    </location>
</feature>
<protein>
    <submittedName>
        <fullName evidence="3">Phosphatidylserine synthase</fullName>
    </submittedName>
</protein>
<dbReference type="InterPro" id="IPR000462">
    <property type="entry name" value="CDP-OH_P_trans"/>
</dbReference>
<evidence type="ECO:0000313" key="3">
    <source>
        <dbReference type="EMBL" id="RFZ77209.1"/>
    </source>
</evidence>
<dbReference type="GO" id="GO:0008654">
    <property type="term" value="P:phospholipid biosynthetic process"/>
    <property type="evidence" value="ECO:0007669"/>
    <property type="project" value="InterPro"/>
</dbReference>
<proteinExistence type="predicted"/>
<reference evidence="2 5" key="2">
    <citation type="journal article" date="2024" name="Int. J. Syst. Evol. Microbiol.">
        <title>Lacrimispora brassicae sp. nov. isolated from fermented cabbage, and proposal of Clostridium indicum Gundawar et al. 2019 and Clostridium methoxybenzovorans Mechichi et al. 1999 as heterotypic synonyms of Lacrimispora amygdalina (Parshina et al. 2003) Haas and Blanchard 2020 and Lacrimispora indolis (McClung and McCoy 1957) Haas and Blanchard 2020, respectively.</title>
        <authorList>
            <person name="Kobayashi H."/>
            <person name="Tanizawa Y."/>
            <person name="Sakamoto M."/>
            <person name="Ohkuma M."/>
            <person name="Tohno M."/>
        </authorList>
    </citation>
    <scope>NUCLEOTIDE SEQUENCE [LARGE SCALE GENOMIC DNA]</scope>
    <source>
        <strain evidence="2 5">DSM 12857</strain>
    </source>
</reference>
<evidence type="ECO:0000256" key="1">
    <source>
        <dbReference type="SAM" id="Phobius"/>
    </source>
</evidence>
<evidence type="ECO:0000313" key="5">
    <source>
        <dbReference type="Proteomes" id="UP001419084"/>
    </source>
</evidence>
<gene>
    <name evidence="3" type="ORF">DS742_19815</name>
    <name evidence="2" type="ORF">LAD12857_26870</name>
</gene>
<feature type="transmembrane region" description="Helical" evidence="1">
    <location>
        <begin position="189"/>
        <end position="205"/>
    </location>
</feature>
<dbReference type="EMBL" id="BRPJ01000045">
    <property type="protein sequence ID" value="GLB30764.1"/>
    <property type="molecule type" value="Genomic_DNA"/>
</dbReference>
<evidence type="ECO:0000313" key="2">
    <source>
        <dbReference type="EMBL" id="GLB30764.1"/>
    </source>
</evidence>
<comment type="caution">
    <text evidence="3">The sequence shown here is derived from an EMBL/GenBank/DDBJ whole genome shotgun (WGS) entry which is preliminary data.</text>
</comment>
<feature type="transmembrane region" description="Helical" evidence="1">
    <location>
        <begin position="70"/>
        <end position="91"/>
    </location>
</feature>
<keyword evidence="5" id="KW-1185">Reference proteome</keyword>
<dbReference type="EMBL" id="QOHO01000066">
    <property type="protein sequence ID" value="RFZ77209.1"/>
    <property type="molecule type" value="Genomic_DNA"/>
</dbReference>
<dbReference type="RefSeq" id="WP_117418701.1">
    <property type="nucleotide sequence ID" value="NZ_BRPJ01000045.1"/>
</dbReference>
<keyword evidence="1" id="KW-0472">Membrane</keyword>
<dbReference type="Pfam" id="PF01066">
    <property type="entry name" value="CDP-OH_P_transf"/>
    <property type="match status" value="1"/>
</dbReference>
<dbReference type="Proteomes" id="UP000260680">
    <property type="component" value="Unassembled WGS sequence"/>
</dbReference>
<reference evidence="3 4" key="1">
    <citation type="submission" date="2018-07" db="EMBL/GenBank/DDBJ databases">
        <title>New species, Clostridium PI-S10-A1B.</title>
        <authorList>
            <person name="Krishna G."/>
            <person name="Summeta K."/>
            <person name="Shikha S."/>
            <person name="Prabhu P.B."/>
            <person name="Suresh K."/>
        </authorList>
    </citation>
    <scope>NUCLEOTIDE SEQUENCE [LARGE SCALE GENOMIC DNA]</scope>
    <source>
        <strain evidence="3 4">PI-S10-A1B</strain>
    </source>
</reference>
<feature type="transmembrane region" description="Helical" evidence="1">
    <location>
        <begin position="160"/>
        <end position="177"/>
    </location>
</feature>